<feature type="domain" description="CXC" evidence="10">
    <location>
        <begin position="292"/>
        <end position="405"/>
    </location>
</feature>
<keyword evidence="3" id="KW-0808">Transferase</keyword>
<feature type="compositionally biased region" description="Basic and acidic residues" evidence="8">
    <location>
        <begin position="131"/>
        <end position="146"/>
    </location>
</feature>
<keyword evidence="12" id="KW-1185">Reference proteome</keyword>
<dbReference type="InterPro" id="IPR045318">
    <property type="entry name" value="EZH1/2-like"/>
</dbReference>
<keyword evidence="4" id="KW-0949">S-adenosyl-L-methionine</keyword>
<feature type="compositionally biased region" description="Acidic residues" evidence="8">
    <location>
        <begin position="108"/>
        <end position="130"/>
    </location>
</feature>
<evidence type="ECO:0000256" key="6">
    <source>
        <dbReference type="ARBA" id="ARBA00023163"/>
    </source>
</evidence>
<dbReference type="EC" id="2.1.1.356" evidence="1"/>
<evidence type="ECO:0000256" key="8">
    <source>
        <dbReference type="SAM" id="MobiDB-lite"/>
    </source>
</evidence>
<evidence type="ECO:0000256" key="3">
    <source>
        <dbReference type="ARBA" id="ARBA00022679"/>
    </source>
</evidence>
<proteinExistence type="predicted"/>
<dbReference type="PROSITE" id="PS50280">
    <property type="entry name" value="SET"/>
    <property type="match status" value="1"/>
</dbReference>
<keyword evidence="2" id="KW-0489">Methyltransferase</keyword>
<keyword evidence="6" id="KW-0804">Transcription</keyword>
<dbReference type="EMBL" id="BTSX01000002">
    <property type="protein sequence ID" value="GMS84023.1"/>
    <property type="molecule type" value="Genomic_DNA"/>
</dbReference>
<dbReference type="SMART" id="SM00317">
    <property type="entry name" value="SET"/>
    <property type="match status" value="1"/>
</dbReference>
<dbReference type="InterPro" id="IPR026489">
    <property type="entry name" value="CXC_dom"/>
</dbReference>
<dbReference type="InterPro" id="IPR046341">
    <property type="entry name" value="SET_dom_sf"/>
</dbReference>
<dbReference type="Pfam" id="PF18264">
    <property type="entry name" value="preSET_CXC"/>
    <property type="match status" value="1"/>
</dbReference>
<accession>A0AAV5SPH6</accession>
<reference evidence="11" key="1">
    <citation type="submission" date="2023-10" db="EMBL/GenBank/DDBJ databases">
        <title>Genome assembly of Pristionchus species.</title>
        <authorList>
            <person name="Yoshida K."/>
            <person name="Sommer R.J."/>
        </authorList>
    </citation>
    <scope>NUCLEOTIDE SEQUENCE</scope>
    <source>
        <strain evidence="11">RS0144</strain>
    </source>
</reference>
<protein>
    <recommendedName>
        <fullName evidence="1">[histone H3]-lysine(27) N-trimethyltransferase</fullName>
        <ecNumber evidence="1">2.1.1.356</ecNumber>
    </recommendedName>
</protein>
<keyword evidence="5" id="KW-0805">Transcription regulation</keyword>
<dbReference type="InterPro" id="IPR041355">
    <property type="entry name" value="Pre-SET_CXC"/>
</dbReference>
<dbReference type="CDD" id="cd10519">
    <property type="entry name" value="SET_EZH"/>
    <property type="match status" value="1"/>
</dbReference>
<feature type="domain" description="SET" evidence="9">
    <location>
        <begin position="410"/>
        <end position="525"/>
    </location>
</feature>
<feature type="non-terminal residue" evidence="11">
    <location>
        <position position="1"/>
    </location>
</feature>
<dbReference type="PROSITE" id="PS51633">
    <property type="entry name" value="CXC"/>
    <property type="match status" value="1"/>
</dbReference>
<dbReference type="AlphaFoldDB" id="A0AAV5SPH6"/>
<feature type="non-terminal residue" evidence="11">
    <location>
        <position position="565"/>
    </location>
</feature>
<evidence type="ECO:0000313" key="11">
    <source>
        <dbReference type="EMBL" id="GMS84023.1"/>
    </source>
</evidence>
<dbReference type="PANTHER" id="PTHR45747:SF4">
    <property type="entry name" value="HISTONE-LYSINE N-METHYLTRANSFERASE E(Z)"/>
    <property type="match status" value="1"/>
</dbReference>
<dbReference type="Pfam" id="PF00856">
    <property type="entry name" value="SET"/>
    <property type="match status" value="1"/>
</dbReference>
<organism evidence="11 12">
    <name type="scientific">Pristionchus entomophagus</name>
    <dbReference type="NCBI Taxonomy" id="358040"/>
    <lineage>
        <taxon>Eukaryota</taxon>
        <taxon>Metazoa</taxon>
        <taxon>Ecdysozoa</taxon>
        <taxon>Nematoda</taxon>
        <taxon>Chromadorea</taxon>
        <taxon>Rhabditida</taxon>
        <taxon>Rhabditina</taxon>
        <taxon>Diplogasteromorpha</taxon>
        <taxon>Diplogasteroidea</taxon>
        <taxon>Neodiplogasteridae</taxon>
        <taxon>Pristionchus</taxon>
    </lineage>
</organism>
<dbReference type="Gene3D" id="2.170.270.10">
    <property type="entry name" value="SET domain"/>
    <property type="match status" value="1"/>
</dbReference>
<evidence type="ECO:0000256" key="7">
    <source>
        <dbReference type="ARBA" id="ARBA00048568"/>
    </source>
</evidence>
<evidence type="ECO:0000256" key="4">
    <source>
        <dbReference type="ARBA" id="ARBA00022691"/>
    </source>
</evidence>
<evidence type="ECO:0000259" key="10">
    <source>
        <dbReference type="PROSITE" id="PS51633"/>
    </source>
</evidence>
<feature type="compositionally biased region" description="Basic and acidic residues" evidence="8">
    <location>
        <begin position="47"/>
        <end position="77"/>
    </location>
</feature>
<dbReference type="GO" id="GO:0003682">
    <property type="term" value="F:chromatin binding"/>
    <property type="evidence" value="ECO:0007669"/>
    <property type="project" value="TreeGrafter"/>
</dbReference>
<dbReference type="InterPro" id="IPR001214">
    <property type="entry name" value="SET_dom"/>
</dbReference>
<evidence type="ECO:0000313" key="12">
    <source>
        <dbReference type="Proteomes" id="UP001432027"/>
    </source>
</evidence>
<gene>
    <name evidence="11" type="ORF">PENTCL1PPCAC_6198</name>
</gene>
<evidence type="ECO:0000256" key="2">
    <source>
        <dbReference type="ARBA" id="ARBA00022603"/>
    </source>
</evidence>
<dbReference type="PANTHER" id="PTHR45747">
    <property type="entry name" value="HISTONE-LYSINE N-METHYLTRANSFERASE E(Z)"/>
    <property type="match status" value="1"/>
</dbReference>
<sequence length="565" mass="65305">DDDDDDEDRSYCSSDQISKQKDESEKDEEENEDEEMASSRYVKRRKSVGEFDSHSKDPTEHGDERRSEKRRDRREMIGDNEDESELIEGDDDSDHASVINNGVGSGKEEEEEAGDGGSSDDDEEETEEDESQRITSDDEGSERCARELQFMGEAGPSRISRSESSGDEEGWSDGSEWKEEVVAEDPDCKYLRTRRTFNISKKDIPPKKWRDWWNIASFPTPFWTEEEERSVIKSLERGQSVCEIIRELQTYWRTTGAMNKYRECYQAFAYLKSRRLMRIKNEYDDEPELSNGDRLQIQRAWRKYRANTIMKNDHSLSPCFHSGRCDEQSNPPCECFQLDMPCTKFCGCDVRCRIKFPGCMCAPGKCRGRQCPCYYASWECDPDTCKSCGCEESDPAKQCQNRGLSLGKRKRVFASRSEIAGYGAFIGEDCKKGDLIEEYVGEIISVEESERRGHMYDKLRLSYTFTLNEDEVVDATRAGNVARFINHSKFPNCVARVFVVKGDHRIGIFARRDLSLGEELFFNYGYKKEHVEKFTNKEREGCDITLLDTTAKNVRDDDEEEEEEE</sequence>
<feature type="region of interest" description="Disordered" evidence="8">
    <location>
        <begin position="1"/>
        <end position="179"/>
    </location>
</feature>
<feature type="compositionally biased region" description="Acidic residues" evidence="8">
    <location>
        <begin position="25"/>
        <end position="36"/>
    </location>
</feature>
<dbReference type="GO" id="GO:0005634">
    <property type="term" value="C:nucleus"/>
    <property type="evidence" value="ECO:0007669"/>
    <property type="project" value="TreeGrafter"/>
</dbReference>
<name>A0AAV5SPH6_9BILA</name>
<dbReference type="SUPFAM" id="SSF82199">
    <property type="entry name" value="SET domain"/>
    <property type="match status" value="1"/>
</dbReference>
<dbReference type="Proteomes" id="UP001432027">
    <property type="component" value="Unassembled WGS sequence"/>
</dbReference>
<dbReference type="GO" id="GO:0140951">
    <property type="term" value="F:histone H3K27 trimethyltransferase activity"/>
    <property type="evidence" value="ECO:0007669"/>
    <property type="project" value="UniProtKB-EC"/>
</dbReference>
<comment type="catalytic activity">
    <reaction evidence="7">
        <text>L-lysyl(27)-[histone H3] + 3 S-adenosyl-L-methionine = N(6),N(6),N(6)-trimethyl-L-lysyl(27)-[histone H3] + 3 S-adenosyl-L-homocysteine + 3 H(+)</text>
        <dbReference type="Rhea" id="RHEA:60292"/>
        <dbReference type="Rhea" id="RHEA-COMP:15535"/>
        <dbReference type="Rhea" id="RHEA-COMP:15548"/>
        <dbReference type="ChEBI" id="CHEBI:15378"/>
        <dbReference type="ChEBI" id="CHEBI:29969"/>
        <dbReference type="ChEBI" id="CHEBI:57856"/>
        <dbReference type="ChEBI" id="CHEBI:59789"/>
        <dbReference type="ChEBI" id="CHEBI:61961"/>
        <dbReference type="EC" id="2.1.1.356"/>
    </reaction>
</comment>
<evidence type="ECO:0000256" key="1">
    <source>
        <dbReference type="ARBA" id="ARBA00012186"/>
    </source>
</evidence>
<comment type="caution">
    <text evidence="11">The sequence shown here is derived from an EMBL/GenBank/DDBJ whole genome shotgun (WGS) entry which is preliminary data.</text>
</comment>
<evidence type="ECO:0000259" key="9">
    <source>
        <dbReference type="PROSITE" id="PS50280"/>
    </source>
</evidence>
<feature type="compositionally biased region" description="Acidic residues" evidence="8">
    <location>
        <begin position="78"/>
        <end position="93"/>
    </location>
</feature>
<dbReference type="GO" id="GO:0031507">
    <property type="term" value="P:heterochromatin formation"/>
    <property type="evidence" value="ECO:0007669"/>
    <property type="project" value="TreeGrafter"/>
</dbReference>
<dbReference type="GO" id="GO:0032259">
    <property type="term" value="P:methylation"/>
    <property type="evidence" value="ECO:0007669"/>
    <property type="project" value="UniProtKB-KW"/>
</dbReference>
<evidence type="ECO:0000256" key="5">
    <source>
        <dbReference type="ARBA" id="ARBA00023015"/>
    </source>
</evidence>